<dbReference type="AlphaFoldDB" id="A0A5J6QL09"/>
<keyword evidence="5" id="KW-0812">Transmembrane</keyword>
<evidence type="ECO:0000256" key="8">
    <source>
        <dbReference type="SAM" id="Coils"/>
    </source>
</evidence>
<reference evidence="11 12" key="1">
    <citation type="submission" date="2019-08" db="EMBL/GenBank/DDBJ databases">
        <title>Whole-genome Sequencing of e-waste polymer degrading bacterium Pseudomonas sp. strain PE08.</title>
        <authorList>
            <person name="Kirdat K."/>
            <person name="Debbarma P."/>
            <person name="Narawade N."/>
            <person name="Suyal D."/>
            <person name="Thorat V."/>
            <person name="Shouche Y."/>
            <person name="Goel R."/>
            <person name="Yadav A."/>
        </authorList>
    </citation>
    <scope>NUCLEOTIDE SEQUENCE [LARGE SCALE GENOMIC DNA]</scope>
    <source>
        <strain evidence="11 12">PE08</strain>
    </source>
</reference>
<comment type="subcellular location">
    <subcellularLocation>
        <location evidence="1">Cell inner membrane</location>
        <topology evidence="1">Single-pass membrane protein</topology>
    </subcellularLocation>
</comment>
<dbReference type="InterPro" id="IPR043604">
    <property type="entry name" value="DUF883_N"/>
</dbReference>
<dbReference type="RefSeq" id="WP_151132959.1">
    <property type="nucleotide sequence ID" value="NZ_CP043311.1"/>
</dbReference>
<keyword evidence="4" id="KW-0997">Cell inner membrane</keyword>
<dbReference type="InterPro" id="IPR010279">
    <property type="entry name" value="YqjD/ElaB"/>
</dbReference>
<gene>
    <name evidence="11" type="ORF">FXN65_09665</name>
</gene>
<keyword evidence="12" id="KW-1185">Reference proteome</keyword>
<dbReference type="PANTHER" id="PTHR35893">
    <property type="entry name" value="INNER MEMBRANE PROTEIN-RELATED"/>
    <property type="match status" value="1"/>
</dbReference>
<proteinExistence type="inferred from homology"/>
<evidence type="ECO:0000259" key="10">
    <source>
        <dbReference type="Pfam" id="PF19029"/>
    </source>
</evidence>
<feature type="coiled-coil region" evidence="8">
    <location>
        <begin position="43"/>
        <end position="70"/>
    </location>
</feature>
<protein>
    <submittedName>
        <fullName evidence="11">DUF883 domain-containing protein</fullName>
    </submittedName>
</protein>
<dbReference type="GO" id="GO:0043022">
    <property type="term" value="F:ribosome binding"/>
    <property type="evidence" value="ECO:0007669"/>
    <property type="project" value="InterPro"/>
</dbReference>
<keyword evidence="6" id="KW-1133">Transmembrane helix</keyword>
<evidence type="ECO:0000256" key="5">
    <source>
        <dbReference type="ARBA" id="ARBA00022692"/>
    </source>
</evidence>
<evidence type="ECO:0000256" key="2">
    <source>
        <dbReference type="ARBA" id="ARBA00010423"/>
    </source>
</evidence>
<evidence type="ECO:0000259" key="9">
    <source>
        <dbReference type="Pfam" id="PF05957"/>
    </source>
</evidence>
<dbReference type="PANTHER" id="PTHR35893:SF3">
    <property type="entry name" value="INNER MEMBRANE PROTEIN"/>
    <property type="match status" value="1"/>
</dbReference>
<dbReference type="GO" id="GO:0005886">
    <property type="term" value="C:plasma membrane"/>
    <property type="evidence" value="ECO:0007669"/>
    <property type="project" value="UniProtKB-SubCell"/>
</dbReference>
<evidence type="ECO:0000256" key="7">
    <source>
        <dbReference type="ARBA" id="ARBA00023136"/>
    </source>
</evidence>
<name>A0A5J6QL09_9GAMM</name>
<dbReference type="Proteomes" id="UP000327179">
    <property type="component" value="Chromosome"/>
</dbReference>
<evidence type="ECO:0000256" key="4">
    <source>
        <dbReference type="ARBA" id="ARBA00022519"/>
    </source>
</evidence>
<organism evidence="11 12">
    <name type="scientific">Metapseudomonas lalkuanensis</name>
    <dbReference type="NCBI Taxonomy" id="2604832"/>
    <lineage>
        <taxon>Bacteria</taxon>
        <taxon>Pseudomonadati</taxon>
        <taxon>Pseudomonadota</taxon>
        <taxon>Gammaproteobacteria</taxon>
        <taxon>Pseudomonadales</taxon>
        <taxon>Pseudomonadaceae</taxon>
        <taxon>Metapseudomonas</taxon>
    </lineage>
</organism>
<evidence type="ECO:0000313" key="11">
    <source>
        <dbReference type="EMBL" id="QEY62322.1"/>
    </source>
</evidence>
<accession>A0A5J6QL09</accession>
<evidence type="ECO:0000256" key="6">
    <source>
        <dbReference type="ARBA" id="ARBA00022989"/>
    </source>
</evidence>
<keyword evidence="3" id="KW-1003">Cell membrane</keyword>
<dbReference type="InterPro" id="IPR043605">
    <property type="entry name" value="DUF883_C"/>
</dbReference>
<comment type="similarity">
    <text evidence="2">Belongs to the ElaB/YgaM/YqjD family.</text>
</comment>
<sequence length="104" mass="11475">MPRKTAARAQDDLLADFQSLVSDTEKLLQDTASLAGEQADELRLQINESLKRARDTLRDAEQNLKERGQAAVQATEDYVQEHPWQSVGLAAGIGFLLGLLAARR</sequence>
<dbReference type="Pfam" id="PF19029">
    <property type="entry name" value="DUF883_C"/>
    <property type="match status" value="1"/>
</dbReference>
<feature type="domain" description="DUF883" evidence="10">
    <location>
        <begin position="75"/>
        <end position="104"/>
    </location>
</feature>
<feature type="domain" description="DUF883" evidence="9">
    <location>
        <begin position="11"/>
        <end position="62"/>
    </location>
</feature>
<dbReference type="EMBL" id="CP043311">
    <property type="protein sequence ID" value="QEY62322.1"/>
    <property type="molecule type" value="Genomic_DNA"/>
</dbReference>
<dbReference type="Pfam" id="PF05957">
    <property type="entry name" value="DUF883"/>
    <property type="match status" value="1"/>
</dbReference>
<evidence type="ECO:0000256" key="3">
    <source>
        <dbReference type="ARBA" id="ARBA00022475"/>
    </source>
</evidence>
<evidence type="ECO:0000313" key="12">
    <source>
        <dbReference type="Proteomes" id="UP000327179"/>
    </source>
</evidence>
<keyword evidence="8" id="KW-0175">Coiled coil</keyword>
<keyword evidence="7" id="KW-0472">Membrane</keyword>
<evidence type="ECO:0000256" key="1">
    <source>
        <dbReference type="ARBA" id="ARBA00004377"/>
    </source>
</evidence>
<dbReference type="KEGG" id="plal:FXN65_09665"/>